<dbReference type="EMBL" id="JAPFFK010000019">
    <property type="protein sequence ID" value="KAJ6685790.1"/>
    <property type="molecule type" value="Genomic_DNA"/>
</dbReference>
<keyword evidence="2" id="KW-1185">Reference proteome</keyword>
<evidence type="ECO:0000313" key="2">
    <source>
        <dbReference type="Proteomes" id="UP001151532"/>
    </source>
</evidence>
<reference evidence="1" key="1">
    <citation type="submission" date="2022-11" db="EMBL/GenBank/DDBJ databases">
        <authorList>
            <person name="Hyden B.L."/>
            <person name="Feng K."/>
            <person name="Yates T."/>
            <person name="Jawdy S."/>
            <person name="Smart L.B."/>
            <person name="Muchero W."/>
        </authorList>
    </citation>
    <scope>NUCLEOTIDE SEQUENCE</scope>
    <source>
        <tissue evidence="1">Shoot tip</tissue>
    </source>
</reference>
<dbReference type="AlphaFoldDB" id="A0A9Q0SQX5"/>
<name>A0A9Q0SQX5_SALPP</name>
<dbReference type="Proteomes" id="UP001151532">
    <property type="component" value="Chromosome 2"/>
</dbReference>
<proteinExistence type="predicted"/>
<protein>
    <submittedName>
        <fullName evidence="1">Uncharacterized protein</fullName>
    </submittedName>
</protein>
<reference evidence="1" key="2">
    <citation type="journal article" date="2023" name="Int. J. Mol. Sci.">
        <title>De Novo Assembly and Annotation of 11 Diverse Shrub Willow (Salix) Genomes Reveals Novel Gene Organization in Sex-Linked Regions.</title>
        <authorList>
            <person name="Hyden B."/>
            <person name="Feng K."/>
            <person name="Yates T.B."/>
            <person name="Jawdy S."/>
            <person name="Cereghino C."/>
            <person name="Smart L.B."/>
            <person name="Muchero W."/>
        </authorList>
    </citation>
    <scope>NUCLEOTIDE SEQUENCE</scope>
    <source>
        <tissue evidence="1">Shoot tip</tissue>
    </source>
</reference>
<gene>
    <name evidence="1" type="ORF">OIU79_015746</name>
</gene>
<comment type="caution">
    <text evidence="1">The sequence shown here is derived from an EMBL/GenBank/DDBJ whole genome shotgun (WGS) entry which is preliminary data.</text>
</comment>
<evidence type="ECO:0000313" key="1">
    <source>
        <dbReference type="EMBL" id="KAJ6685790.1"/>
    </source>
</evidence>
<accession>A0A9Q0SQX5</accession>
<sequence>MGGLLLAFTLRFQDFPANLLRFSFVPPPLLFFFVGKKMTEKVGSRAPGILLTYPTSSWQRTVLRDSDWKSVHFKVITPVERIAIERAGPYNFGDHGAWFDQRIQKVHPFAQLSLFKY</sequence>
<organism evidence="1 2">
    <name type="scientific">Salix purpurea</name>
    <name type="common">Purple osier willow</name>
    <dbReference type="NCBI Taxonomy" id="77065"/>
    <lineage>
        <taxon>Eukaryota</taxon>
        <taxon>Viridiplantae</taxon>
        <taxon>Streptophyta</taxon>
        <taxon>Embryophyta</taxon>
        <taxon>Tracheophyta</taxon>
        <taxon>Spermatophyta</taxon>
        <taxon>Magnoliopsida</taxon>
        <taxon>eudicotyledons</taxon>
        <taxon>Gunneridae</taxon>
        <taxon>Pentapetalae</taxon>
        <taxon>rosids</taxon>
        <taxon>fabids</taxon>
        <taxon>Malpighiales</taxon>
        <taxon>Salicaceae</taxon>
        <taxon>Saliceae</taxon>
        <taxon>Salix</taxon>
    </lineage>
</organism>